<feature type="transmembrane region" description="Helical" evidence="1">
    <location>
        <begin position="172"/>
        <end position="193"/>
    </location>
</feature>
<keyword evidence="1" id="KW-1133">Transmembrane helix</keyword>
<feature type="transmembrane region" description="Helical" evidence="1">
    <location>
        <begin position="144"/>
        <end position="166"/>
    </location>
</feature>
<feature type="transmembrane region" description="Helical" evidence="1">
    <location>
        <begin position="25"/>
        <end position="50"/>
    </location>
</feature>
<gene>
    <name evidence="2" type="ORF">MKY91_19345</name>
</gene>
<dbReference type="InterPro" id="IPR006938">
    <property type="entry name" value="DUF624"/>
</dbReference>
<organism evidence="2 3">
    <name type="scientific">Alkalicoccobacillus gibsonii</name>
    <dbReference type="NCBI Taxonomy" id="79881"/>
    <lineage>
        <taxon>Bacteria</taxon>
        <taxon>Bacillati</taxon>
        <taxon>Bacillota</taxon>
        <taxon>Bacilli</taxon>
        <taxon>Bacillales</taxon>
        <taxon>Bacillaceae</taxon>
        <taxon>Alkalicoccobacillus</taxon>
    </lineage>
</organism>
<reference evidence="2 3" key="1">
    <citation type="submission" date="2024-03" db="EMBL/GenBank/DDBJ databases">
        <title>Bacilli Hybrid Assemblies.</title>
        <authorList>
            <person name="Kovac J."/>
        </authorList>
    </citation>
    <scope>NUCLEOTIDE SEQUENCE [LARGE SCALE GENOMIC DNA]</scope>
    <source>
        <strain evidence="2 3">FSL R7-0666</strain>
    </source>
</reference>
<dbReference type="EMBL" id="JBCITK010000001">
    <property type="protein sequence ID" value="MEN0645323.1"/>
    <property type="molecule type" value="Genomic_DNA"/>
</dbReference>
<evidence type="ECO:0000313" key="2">
    <source>
        <dbReference type="EMBL" id="MEN0645323.1"/>
    </source>
</evidence>
<evidence type="ECO:0000313" key="3">
    <source>
        <dbReference type="Proteomes" id="UP001418796"/>
    </source>
</evidence>
<dbReference type="Pfam" id="PF04854">
    <property type="entry name" value="DUF624"/>
    <property type="match status" value="1"/>
</dbReference>
<dbReference type="Proteomes" id="UP001418796">
    <property type="component" value="Unassembled WGS sequence"/>
</dbReference>
<feature type="transmembrane region" description="Helical" evidence="1">
    <location>
        <begin position="81"/>
        <end position="102"/>
    </location>
</feature>
<accession>A0ABU9VN41</accession>
<evidence type="ECO:0000256" key="1">
    <source>
        <dbReference type="SAM" id="Phobius"/>
    </source>
</evidence>
<sequence length="212" mass="24184">MEMPGIWGSFYRISTAIYKLAYVNALWLGFTLLGLVLFGFMPATVAMFAVCRKWMQGDWDEPVFATFWANYKKEFIRSNGLGIALILVGFLIYWNLTLFTGMEWTYVIIRYTMIAVGVAFAIMVIFLFPTYVSFDVVGLDRIKTAFALAFGHPTYLILVLVGLYALQMLFMTVPGLILFFGAAVPATFLMWVFKLVHHSLERKAQTQEVQQT</sequence>
<proteinExistence type="predicted"/>
<keyword evidence="1" id="KW-0812">Transmembrane</keyword>
<name>A0ABU9VN41_9BACI</name>
<feature type="transmembrane region" description="Helical" evidence="1">
    <location>
        <begin position="108"/>
        <end position="132"/>
    </location>
</feature>
<protein>
    <submittedName>
        <fullName evidence="2">YesL family protein</fullName>
    </submittedName>
</protein>
<keyword evidence="1" id="KW-0472">Membrane</keyword>
<keyword evidence="3" id="KW-1185">Reference proteome</keyword>
<comment type="caution">
    <text evidence="2">The sequence shown here is derived from an EMBL/GenBank/DDBJ whole genome shotgun (WGS) entry which is preliminary data.</text>
</comment>
<dbReference type="RefSeq" id="WP_343131896.1">
    <property type="nucleotide sequence ID" value="NZ_JBCITK010000001.1"/>
</dbReference>